<dbReference type="SMART" id="SM00188">
    <property type="entry name" value="IL10"/>
    <property type="match status" value="1"/>
</dbReference>
<reference evidence="12 13" key="1">
    <citation type="submission" date="2018-11" db="EMBL/GenBank/DDBJ databases">
        <title>Haplotype-resolved cattle genomes.</title>
        <authorList>
            <person name="Low W.Y."/>
            <person name="Tearle R."/>
            <person name="Bickhart D.M."/>
            <person name="Rosen B.D."/>
            <person name="Koren S."/>
            <person name="Rhie A."/>
            <person name="Hiendleder S."/>
            <person name="Phillippy A.M."/>
            <person name="Smith T.P.L."/>
            <person name="Williams J.L."/>
        </authorList>
    </citation>
    <scope>NUCLEOTIDE SEQUENCE [LARGE SCALE GENOMIC DNA]</scope>
</reference>
<evidence type="ECO:0000256" key="7">
    <source>
        <dbReference type="ARBA" id="ARBA00023157"/>
    </source>
</evidence>
<keyword evidence="13" id="KW-1185">Reference proteome</keyword>
<evidence type="ECO:0000256" key="9">
    <source>
        <dbReference type="PIRSR" id="PIRSR620443-50"/>
    </source>
</evidence>
<keyword evidence="5 10" id="KW-0964">Secreted</keyword>
<dbReference type="Gene3D" id="1.20.1250.10">
    <property type="match status" value="1"/>
</dbReference>
<dbReference type="Ensembl" id="ENSBIXT00000021535.1">
    <property type="protein sequence ID" value="ENSBIXP00000011915.1"/>
    <property type="gene ID" value="ENSBIXG00000006464.1"/>
</dbReference>
<comment type="subcellular location">
    <subcellularLocation>
        <location evidence="1 10">Secreted</location>
    </subcellularLocation>
</comment>
<reference evidence="12" key="3">
    <citation type="submission" date="2025-09" db="UniProtKB">
        <authorList>
            <consortium name="Ensembl"/>
        </authorList>
    </citation>
    <scope>IDENTIFICATION</scope>
</reference>
<dbReference type="GO" id="GO:0005615">
    <property type="term" value="C:extracellular space"/>
    <property type="evidence" value="ECO:0007669"/>
    <property type="project" value="UniProtKB-UniRule"/>
</dbReference>
<dbReference type="InterPro" id="IPR020423">
    <property type="entry name" value="IL-10_CS"/>
</dbReference>
<dbReference type="InterPro" id="IPR000098">
    <property type="entry name" value="IL-10"/>
</dbReference>
<feature type="compositionally biased region" description="Basic and acidic residues" evidence="11">
    <location>
        <begin position="235"/>
        <end position="252"/>
    </location>
</feature>
<dbReference type="PANTHER" id="PTHR48482:SF5">
    <property type="entry name" value="INTERLEUKIN-10"/>
    <property type="match status" value="1"/>
</dbReference>
<protein>
    <recommendedName>
        <fullName evidence="10">Interleukin family protein</fullName>
    </recommendedName>
</protein>
<evidence type="ECO:0000256" key="4">
    <source>
        <dbReference type="ARBA" id="ARBA00022514"/>
    </source>
</evidence>
<evidence type="ECO:0000256" key="6">
    <source>
        <dbReference type="ARBA" id="ARBA00022729"/>
    </source>
</evidence>
<evidence type="ECO:0000256" key="11">
    <source>
        <dbReference type="SAM" id="MobiDB-lite"/>
    </source>
</evidence>
<dbReference type="FunFam" id="1.20.1250.10:FF:000011">
    <property type="entry name" value="Interleukin-10"/>
    <property type="match status" value="1"/>
</dbReference>
<keyword evidence="4 10" id="KW-0202">Cytokine</keyword>
<evidence type="ECO:0000256" key="2">
    <source>
        <dbReference type="ARBA" id="ARBA00008813"/>
    </source>
</evidence>
<feature type="disulfide bond" evidence="9">
    <location>
        <begin position="81"/>
        <end position="133"/>
    </location>
</feature>
<dbReference type="SMR" id="A0A4W2CJ16"/>
<name>A0A4W2CJ16_BOBOX</name>
<dbReference type="Proteomes" id="UP000314981">
    <property type="component" value="Chromosome 16"/>
</dbReference>
<evidence type="ECO:0000313" key="12">
    <source>
        <dbReference type="Ensembl" id="ENSBIXP00000011915.1"/>
    </source>
</evidence>
<dbReference type="Pfam" id="PF00726">
    <property type="entry name" value="IL10"/>
    <property type="match status" value="1"/>
</dbReference>
<dbReference type="InterPro" id="IPR020443">
    <property type="entry name" value="IL-10/19/20/24/26"/>
</dbReference>
<accession>A0A4W2CJ16</accession>
<evidence type="ECO:0000256" key="3">
    <source>
        <dbReference type="ARBA" id="ARBA00011144"/>
    </source>
</evidence>
<proteinExistence type="inferred from homology"/>
<feature type="region of interest" description="Disordered" evidence="11">
    <location>
        <begin position="232"/>
        <end position="252"/>
    </location>
</feature>
<dbReference type="InterPro" id="IPR009079">
    <property type="entry name" value="4_helix_cytokine-like_core"/>
</dbReference>
<evidence type="ECO:0000256" key="8">
    <source>
        <dbReference type="ARBA" id="ARBA00023180"/>
    </source>
</evidence>
<evidence type="ECO:0000313" key="13">
    <source>
        <dbReference type="Proteomes" id="UP000314981"/>
    </source>
</evidence>
<dbReference type="SUPFAM" id="SSF47266">
    <property type="entry name" value="4-helical cytokines"/>
    <property type="match status" value="1"/>
</dbReference>
<keyword evidence="7 9" id="KW-1015">Disulfide bond</keyword>
<sequence length="252" mass="27949">MPSSSALLCCLVFLAGVAASRDASTLSDSSCIHLPTSLPHMLRELRAAFGKVKTFFQMKDQLHSLLLTQSLLDDFKGYLGCQALSEMIQFYLEEVMPQAENHGPDIKEHVNSLGEKLKTLRLRLRRCHRFLPCENKSKAVEKVKRVFSEVRLGCWQGGPEDRDLHPLSKGQRWAGAQQALNFARRECGNPASGVTSSSSEGPPPQLYLFSVKCLWGFLNDCSLPSQACRLGRPASCEHSERGAGESDRGNRK</sequence>
<dbReference type="GO" id="GO:0006955">
    <property type="term" value="P:immune response"/>
    <property type="evidence" value="ECO:0007669"/>
    <property type="project" value="InterPro"/>
</dbReference>
<dbReference type="PANTHER" id="PTHR48482">
    <property type="entry name" value="INTERLEUKIN-19-RELATED"/>
    <property type="match status" value="1"/>
</dbReference>
<feature type="disulfide bond" evidence="9">
    <location>
        <begin position="31"/>
        <end position="127"/>
    </location>
</feature>
<feature type="signal peptide" evidence="10">
    <location>
        <begin position="1"/>
        <end position="19"/>
    </location>
</feature>
<comment type="function">
    <text evidence="10">Immune regulatory cytokine.</text>
</comment>
<keyword evidence="6 10" id="KW-0732">Signal</keyword>
<keyword evidence="8" id="KW-0325">Glycoprotein</keyword>
<dbReference type="GO" id="GO:0001817">
    <property type="term" value="P:regulation of cytokine production"/>
    <property type="evidence" value="ECO:0007669"/>
    <property type="project" value="UniProtKB-ARBA"/>
</dbReference>
<evidence type="ECO:0000256" key="5">
    <source>
        <dbReference type="ARBA" id="ARBA00022525"/>
    </source>
</evidence>
<evidence type="ECO:0000256" key="1">
    <source>
        <dbReference type="ARBA" id="ARBA00004613"/>
    </source>
</evidence>
<dbReference type="GO" id="GO:0009891">
    <property type="term" value="P:positive regulation of biosynthetic process"/>
    <property type="evidence" value="ECO:0007669"/>
    <property type="project" value="UniProtKB-ARBA"/>
</dbReference>
<dbReference type="AlphaFoldDB" id="A0A4W2CJ16"/>
<dbReference type="PROSITE" id="PS00520">
    <property type="entry name" value="INTERLEUKIN_10"/>
    <property type="match status" value="1"/>
</dbReference>
<comment type="subunit">
    <text evidence="3">Homodimer. Interacts with IL10RA and IL10RB.</text>
</comment>
<dbReference type="STRING" id="30522.A0A4W2CJ16"/>
<feature type="chain" id="PRO_5031605255" description="Interleukin family protein" evidence="10">
    <location>
        <begin position="20"/>
        <end position="252"/>
    </location>
</feature>
<dbReference type="PRINTS" id="PR01294">
    <property type="entry name" value="INTRLEUKIN10"/>
</dbReference>
<reference evidence="12" key="2">
    <citation type="submission" date="2025-08" db="UniProtKB">
        <authorList>
            <consortium name="Ensembl"/>
        </authorList>
    </citation>
    <scope>IDENTIFICATION</scope>
</reference>
<evidence type="ECO:0000256" key="10">
    <source>
        <dbReference type="RuleBase" id="RU368043"/>
    </source>
</evidence>
<comment type="similarity">
    <text evidence="2 10">Belongs to the IL-10 family.</text>
</comment>
<organism evidence="12 13">
    <name type="scientific">Bos indicus x Bos taurus</name>
    <name type="common">Hybrid cattle</name>
    <dbReference type="NCBI Taxonomy" id="30522"/>
    <lineage>
        <taxon>Eukaryota</taxon>
        <taxon>Metazoa</taxon>
        <taxon>Chordata</taxon>
        <taxon>Craniata</taxon>
        <taxon>Vertebrata</taxon>
        <taxon>Euteleostomi</taxon>
        <taxon>Mammalia</taxon>
        <taxon>Eutheria</taxon>
        <taxon>Laurasiatheria</taxon>
        <taxon>Artiodactyla</taxon>
        <taxon>Ruminantia</taxon>
        <taxon>Pecora</taxon>
        <taxon>Bovidae</taxon>
        <taxon>Bovinae</taxon>
        <taxon>Bos</taxon>
    </lineage>
</organism>
<dbReference type="GO" id="GO:0005125">
    <property type="term" value="F:cytokine activity"/>
    <property type="evidence" value="ECO:0007669"/>
    <property type="project" value="UniProtKB-UniRule"/>
</dbReference>